<evidence type="ECO:0008006" key="4">
    <source>
        <dbReference type="Google" id="ProtNLM"/>
    </source>
</evidence>
<evidence type="ECO:0000313" key="2">
    <source>
        <dbReference type="EMBL" id="GIU02584.1"/>
    </source>
</evidence>
<keyword evidence="1" id="KW-0175">Coiled coil</keyword>
<protein>
    <recommendedName>
        <fullName evidence="4">KfrA N-terminal DNA-binding domain-containing protein</fullName>
    </recommendedName>
</protein>
<evidence type="ECO:0000256" key="1">
    <source>
        <dbReference type="SAM" id="Coils"/>
    </source>
</evidence>
<organism evidence="2 3">
    <name type="scientific">Shewanella algidipiscicola</name>
    <dbReference type="NCBI Taxonomy" id="614070"/>
    <lineage>
        <taxon>Bacteria</taxon>
        <taxon>Pseudomonadati</taxon>
        <taxon>Pseudomonadota</taxon>
        <taxon>Gammaproteobacteria</taxon>
        <taxon>Alteromonadales</taxon>
        <taxon>Shewanellaceae</taxon>
        <taxon>Shewanella</taxon>
    </lineage>
</organism>
<keyword evidence="3" id="KW-1185">Reference proteome</keyword>
<feature type="coiled-coil region" evidence="1">
    <location>
        <begin position="70"/>
        <end position="104"/>
    </location>
</feature>
<dbReference type="Proteomes" id="UP000761574">
    <property type="component" value="Unassembled WGS sequence"/>
</dbReference>
<dbReference type="RefSeq" id="WP_119977803.1">
    <property type="nucleotide sequence ID" value="NZ_BPFB01000068.1"/>
</dbReference>
<dbReference type="EMBL" id="BPFB01000068">
    <property type="protein sequence ID" value="GIU02584.1"/>
    <property type="molecule type" value="Genomic_DNA"/>
</dbReference>
<name>A0ABQ4NT36_9GAMM</name>
<evidence type="ECO:0000313" key="3">
    <source>
        <dbReference type="Proteomes" id="UP000761574"/>
    </source>
</evidence>
<reference evidence="2 3" key="1">
    <citation type="submission" date="2021-05" db="EMBL/GenBank/DDBJ databases">
        <title>Molecular characterization for Shewanella algae harboring chromosomal blaOXA-55-like strains isolated from clinical and environment sample.</title>
        <authorList>
            <person name="Ohama Y."/>
            <person name="Aoki K."/>
            <person name="Harada S."/>
            <person name="Moriya K."/>
            <person name="Ishii Y."/>
            <person name="Tateda K."/>
        </authorList>
    </citation>
    <scope>NUCLEOTIDE SEQUENCE [LARGE SCALE GENOMIC DNA]</scope>
    <source>
        <strain evidence="2 3">LMG 23746</strain>
    </source>
</reference>
<comment type="caution">
    <text evidence="2">The sequence shown here is derived from an EMBL/GenBank/DDBJ whole genome shotgun (WGS) entry which is preliminary data.</text>
</comment>
<accession>A0ABQ4NT36</accession>
<proteinExistence type="predicted"/>
<gene>
    <name evidence="2" type="ORF">TUM4630_34520</name>
</gene>
<sequence length="111" mass="12135">MTPIEQVLAVAKTIVDSGKTPSLALIKSKLGNSLPMPVLIQGIQRFKALSKEEVAALDASYRLPVVLEQSTSAETALAQLQQQVHALTQQQQELINRISALEAKLTQRDHH</sequence>